<protein>
    <recommendedName>
        <fullName evidence="1">DUF659 domain-containing protein</fullName>
    </recommendedName>
</protein>
<proteinExistence type="predicted"/>
<sequence>MFYSRGLPFNLARNPYYVRAFSFAANNNIAGYVSPGYNSLRTKLLQKEKADIENLLKYTKSTWKTKGVTLVYDGWTDPQRRPLINFMAVNEGGTMFIRAVNCEGEYQDKWFISTLMKEVMVEVGVTNVVQIITDNAPVCKANTKANGITYEEGHWITEIAASTLMIKNFIMNHSMRLAMFNEFSKLKLLAVAETRFASVIVMLKRFKLIKQQLKMMVISEQWSCYRDDDITKARNVKEKLLDDSWWDSIDYILDFTEPIYEMLRATDTDKPCLHLVYDMWDNMISKVKEAIYKHEKKNDYEESSFWSVVHKVLEDRWSKSNTPLHCLTHSLNPRCSTKEWQSQHPNLTPTQSEVEISRMRKICLKCLFPNDDTRREVNVELARFFGCLDDFADEDSLRDIWEMDPIKRNQITPQRAKDLVFVHNNHRLWSRKTPQYMQGDTKMWDMAGDAFETIEDVGILEIANLSLDEPELESVLCDKITEDPGYTHDNLTHLDD</sequence>
<dbReference type="InterPro" id="IPR007021">
    <property type="entry name" value="DUF659"/>
</dbReference>
<dbReference type="Pfam" id="PF04937">
    <property type="entry name" value="DUF659"/>
    <property type="match status" value="1"/>
</dbReference>
<dbReference type="PANTHER" id="PTHR32166:SF81">
    <property type="entry name" value="OS06G0658400 PROTEIN"/>
    <property type="match status" value="1"/>
</dbReference>
<accession>A0AAW2X2D2</accession>
<reference evidence="2" key="2">
    <citation type="journal article" date="2024" name="Plant">
        <title>Genomic evolution and insights into agronomic trait innovations of Sesamum species.</title>
        <authorList>
            <person name="Miao H."/>
            <person name="Wang L."/>
            <person name="Qu L."/>
            <person name="Liu H."/>
            <person name="Sun Y."/>
            <person name="Le M."/>
            <person name="Wang Q."/>
            <person name="Wei S."/>
            <person name="Zheng Y."/>
            <person name="Lin W."/>
            <person name="Duan Y."/>
            <person name="Cao H."/>
            <person name="Xiong S."/>
            <person name="Wang X."/>
            <person name="Wei L."/>
            <person name="Li C."/>
            <person name="Ma Q."/>
            <person name="Ju M."/>
            <person name="Zhao R."/>
            <person name="Li G."/>
            <person name="Mu C."/>
            <person name="Tian Q."/>
            <person name="Mei H."/>
            <person name="Zhang T."/>
            <person name="Gao T."/>
            <person name="Zhang H."/>
        </authorList>
    </citation>
    <scope>NUCLEOTIDE SEQUENCE</scope>
    <source>
        <strain evidence="2">KEN1</strain>
    </source>
</reference>
<gene>
    <name evidence="2" type="ORF">Slati_1930800</name>
</gene>
<dbReference type="InterPro" id="IPR012337">
    <property type="entry name" value="RNaseH-like_sf"/>
</dbReference>
<evidence type="ECO:0000313" key="2">
    <source>
        <dbReference type="EMBL" id="KAL0448029.1"/>
    </source>
</evidence>
<evidence type="ECO:0000259" key="1">
    <source>
        <dbReference type="Pfam" id="PF04937"/>
    </source>
</evidence>
<dbReference type="AlphaFoldDB" id="A0AAW2X2D2"/>
<feature type="domain" description="DUF659" evidence="1">
    <location>
        <begin position="35"/>
        <end position="162"/>
    </location>
</feature>
<reference evidence="2" key="1">
    <citation type="submission" date="2020-06" db="EMBL/GenBank/DDBJ databases">
        <authorList>
            <person name="Li T."/>
            <person name="Hu X."/>
            <person name="Zhang T."/>
            <person name="Song X."/>
            <person name="Zhang H."/>
            <person name="Dai N."/>
            <person name="Sheng W."/>
            <person name="Hou X."/>
            <person name="Wei L."/>
        </authorList>
    </citation>
    <scope>NUCLEOTIDE SEQUENCE</scope>
    <source>
        <strain evidence="2">KEN1</strain>
        <tissue evidence="2">Leaf</tissue>
    </source>
</reference>
<comment type="caution">
    <text evidence="2">The sequence shown here is derived from an EMBL/GenBank/DDBJ whole genome shotgun (WGS) entry which is preliminary data.</text>
</comment>
<organism evidence="2">
    <name type="scientific">Sesamum latifolium</name>
    <dbReference type="NCBI Taxonomy" id="2727402"/>
    <lineage>
        <taxon>Eukaryota</taxon>
        <taxon>Viridiplantae</taxon>
        <taxon>Streptophyta</taxon>
        <taxon>Embryophyta</taxon>
        <taxon>Tracheophyta</taxon>
        <taxon>Spermatophyta</taxon>
        <taxon>Magnoliopsida</taxon>
        <taxon>eudicotyledons</taxon>
        <taxon>Gunneridae</taxon>
        <taxon>Pentapetalae</taxon>
        <taxon>asterids</taxon>
        <taxon>lamiids</taxon>
        <taxon>Lamiales</taxon>
        <taxon>Pedaliaceae</taxon>
        <taxon>Sesamum</taxon>
    </lineage>
</organism>
<dbReference type="PANTHER" id="PTHR32166">
    <property type="entry name" value="OSJNBA0013A04.12 PROTEIN"/>
    <property type="match status" value="1"/>
</dbReference>
<dbReference type="SUPFAM" id="SSF53098">
    <property type="entry name" value="Ribonuclease H-like"/>
    <property type="match status" value="1"/>
</dbReference>
<name>A0AAW2X2D2_9LAMI</name>
<dbReference type="EMBL" id="JACGWN010000006">
    <property type="protein sequence ID" value="KAL0448029.1"/>
    <property type="molecule type" value="Genomic_DNA"/>
</dbReference>